<dbReference type="GO" id="GO:0015891">
    <property type="term" value="P:siderophore transport"/>
    <property type="evidence" value="ECO:0007669"/>
    <property type="project" value="InterPro"/>
</dbReference>
<comment type="similarity">
    <text evidence="2 14 15">Belongs to the TonB-dependent receptor family.</text>
</comment>
<dbReference type="Proteomes" id="UP000294555">
    <property type="component" value="Unassembled WGS sequence"/>
</dbReference>
<keyword evidence="8" id="KW-0408">Iron</keyword>
<dbReference type="OrthoDB" id="127311at2"/>
<evidence type="ECO:0000256" key="3">
    <source>
        <dbReference type="ARBA" id="ARBA00022448"/>
    </source>
</evidence>
<dbReference type="PANTHER" id="PTHR32552">
    <property type="entry name" value="FERRICHROME IRON RECEPTOR-RELATED"/>
    <property type="match status" value="1"/>
</dbReference>
<evidence type="ECO:0000313" key="20">
    <source>
        <dbReference type="Proteomes" id="UP000294555"/>
    </source>
</evidence>
<keyword evidence="4 14" id="KW-1134">Transmembrane beta strand</keyword>
<proteinExistence type="inferred from homology"/>
<dbReference type="GO" id="GO:0015344">
    <property type="term" value="F:siderophore uptake transmembrane transporter activity"/>
    <property type="evidence" value="ECO:0007669"/>
    <property type="project" value="TreeGrafter"/>
</dbReference>
<evidence type="ECO:0000259" key="17">
    <source>
        <dbReference type="Pfam" id="PF00593"/>
    </source>
</evidence>
<feature type="signal peptide" evidence="16">
    <location>
        <begin position="1"/>
        <end position="24"/>
    </location>
</feature>
<dbReference type="FunFam" id="2.170.130.10:FF:000001">
    <property type="entry name" value="Catecholate siderophore TonB-dependent receptor"/>
    <property type="match status" value="1"/>
</dbReference>
<feature type="chain" id="PRO_5020774131" evidence="16">
    <location>
        <begin position="25"/>
        <end position="700"/>
    </location>
</feature>
<dbReference type="InterPro" id="IPR036942">
    <property type="entry name" value="Beta-barrel_TonB_sf"/>
</dbReference>
<keyword evidence="13 14" id="KW-0998">Cell outer membrane</keyword>
<name>A0A4R1NCN6_9GAMM</name>
<dbReference type="RefSeq" id="WP_132924019.1">
    <property type="nucleotide sequence ID" value="NZ_SJOI01000001.1"/>
</dbReference>
<evidence type="ECO:0000256" key="12">
    <source>
        <dbReference type="ARBA" id="ARBA00023170"/>
    </source>
</evidence>
<evidence type="ECO:0000256" key="7">
    <source>
        <dbReference type="ARBA" id="ARBA00022729"/>
    </source>
</evidence>
<keyword evidence="12 19" id="KW-0675">Receptor</keyword>
<protein>
    <submittedName>
        <fullName evidence="19">Iron complex outermembrane receptor protein</fullName>
    </submittedName>
</protein>
<dbReference type="Pfam" id="PF07715">
    <property type="entry name" value="Plug"/>
    <property type="match status" value="1"/>
</dbReference>
<evidence type="ECO:0000313" key="19">
    <source>
        <dbReference type="EMBL" id="TCL05304.1"/>
    </source>
</evidence>
<dbReference type="InterPro" id="IPR012910">
    <property type="entry name" value="Plug_dom"/>
</dbReference>
<evidence type="ECO:0000256" key="2">
    <source>
        <dbReference type="ARBA" id="ARBA00009810"/>
    </source>
</evidence>
<dbReference type="InterPro" id="IPR037066">
    <property type="entry name" value="Plug_dom_sf"/>
</dbReference>
<dbReference type="GO" id="GO:0009279">
    <property type="term" value="C:cell outer membrane"/>
    <property type="evidence" value="ECO:0007669"/>
    <property type="project" value="UniProtKB-SubCell"/>
</dbReference>
<gene>
    <name evidence="19" type="ORF">EZJ58_3478</name>
</gene>
<keyword evidence="7 16" id="KW-0732">Signal</keyword>
<dbReference type="Gene3D" id="2.170.130.10">
    <property type="entry name" value="TonB-dependent receptor, plug domain"/>
    <property type="match status" value="1"/>
</dbReference>
<evidence type="ECO:0000256" key="14">
    <source>
        <dbReference type="PROSITE-ProRule" id="PRU01360"/>
    </source>
</evidence>
<comment type="caution">
    <text evidence="19">The sequence shown here is derived from an EMBL/GenBank/DDBJ whole genome shotgun (WGS) entry which is preliminary data.</text>
</comment>
<reference evidence="19 20" key="1">
    <citation type="submission" date="2019-02" db="EMBL/GenBank/DDBJ databases">
        <title>Investigation of anaerobic lignin degradation for improved lignocellulosic biofuels.</title>
        <authorList>
            <person name="Deangelis K."/>
        </authorList>
    </citation>
    <scope>NUCLEOTIDE SEQUENCE [LARGE SCALE GENOMIC DNA]</scope>
    <source>
        <strain evidence="19 20">159R</strain>
    </source>
</reference>
<evidence type="ECO:0000256" key="1">
    <source>
        <dbReference type="ARBA" id="ARBA00004571"/>
    </source>
</evidence>
<evidence type="ECO:0000259" key="18">
    <source>
        <dbReference type="Pfam" id="PF07715"/>
    </source>
</evidence>
<feature type="domain" description="TonB-dependent receptor-like beta-barrel" evidence="17">
    <location>
        <begin position="237"/>
        <end position="670"/>
    </location>
</feature>
<organism evidence="19 20">
    <name type="scientific">Sodalis ligni</name>
    <dbReference type="NCBI Taxonomy" id="2697027"/>
    <lineage>
        <taxon>Bacteria</taxon>
        <taxon>Pseudomonadati</taxon>
        <taxon>Pseudomonadota</taxon>
        <taxon>Gammaproteobacteria</taxon>
        <taxon>Enterobacterales</taxon>
        <taxon>Bruguierivoracaceae</taxon>
        <taxon>Sodalis</taxon>
    </lineage>
</organism>
<dbReference type="AlphaFoldDB" id="A0A4R1NCN6"/>
<keyword evidence="10 15" id="KW-0798">TonB box</keyword>
<evidence type="ECO:0000256" key="15">
    <source>
        <dbReference type="RuleBase" id="RU003357"/>
    </source>
</evidence>
<keyword evidence="6 14" id="KW-0812">Transmembrane</keyword>
<evidence type="ECO:0000256" key="10">
    <source>
        <dbReference type="ARBA" id="ARBA00023077"/>
    </source>
</evidence>
<keyword evidence="11 14" id="KW-0472">Membrane</keyword>
<keyword evidence="5" id="KW-0410">Iron transport</keyword>
<dbReference type="EMBL" id="SJOI01000001">
    <property type="protein sequence ID" value="TCL05304.1"/>
    <property type="molecule type" value="Genomic_DNA"/>
</dbReference>
<evidence type="ECO:0000256" key="8">
    <source>
        <dbReference type="ARBA" id="ARBA00023004"/>
    </source>
</evidence>
<dbReference type="GO" id="GO:0038023">
    <property type="term" value="F:signaling receptor activity"/>
    <property type="evidence" value="ECO:0007669"/>
    <property type="project" value="InterPro"/>
</dbReference>
<dbReference type="SUPFAM" id="SSF56935">
    <property type="entry name" value="Porins"/>
    <property type="match status" value="1"/>
</dbReference>
<dbReference type="CDD" id="cd01347">
    <property type="entry name" value="ligand_gated_channel"/>
    <property type="match status" value="1"/>
</dbReference>
<evidence type="ECO:0000256" key="13">
    <source>
        <dbReference type="ARBA" id="ARBA00023237"/>
    </source>
</evidence>
<evidence type="ECO:0000256" key="4">
    <source>
        <dbReference type="ARBA" id="ARBA00022452"/>
    </source>
</evidence>
<keyword evidence="9" id="KW-0406">Ion transport</keyword>
<evidence type="ECO:0000256" key="5">
    <source>
        <dbReference type="ARBA" id="ARBA00022496"/>
    </source>
</evidence>
<accession>A0A4R1NCN6</accession>
<dbReference type="Pfam" id="PF00593">
    <property type="entry name" value="TonB_dep_Rec_b-barrel"/>
    <property type="match status" value="1"/>
</dbReference>
<dbReference type="FunFam" id="2.40.170.20:FF:000005">
    <property type="entry name" value="TonB-dependent siderophore receptor"/>
    <property type="match status" value="1"/>
</dbReference>
<dbReference type="InterPro" id="IPR039426">
    <property type="entry name" value="TonB-dep_rcpt-like"/>
</dbReference>
<evidence type="ECO:0000256" key="9">
    <source>
        <dbReference type="ARBA" id="ARBA00023065"/>
    </source>
</evidence>
<dbReference type="PROSITE" id="PS52016">
    <property type="entry name" value="TONB_DEPENDENT_REC_3"/>
    <property type="match status" value="1"/>
</dbReference>
<evidence type="ECO:0000256" key="11">
    <source>
        <dbReference type="ARBA" id="ARBA00023136"/>
    </source>
</evidence>
<feature type="domain" description="TonB-dependent receptor plug" evidence="18">
    <location>
        <begin position="64"/>
        <end position="164"/>
    </location>
</feature>
<dbReference type="PANTHER" id="PTHR32552:SF68">
    <property type="entry name" value="FERRICHROME OUTER MEMBRANE TRANSPORTER_PHAGE RECEPTOR"/>
    <property type="match status" value="1"/>
</dbReference>
<dbReference type="Gene3D" id="2.40.170.20">
    <property type="entry name" value="TonB-dependent receptor, beta-barrel domain"/>
    <property type="match status" value="1"/>
</dbReference>
<keyword evidence="20" id="KW-1185">Reference proteome</keyword>
<keyword evidence="3 14" id="KW-0813">Transport</keyword>
<comment type="subcellular location">
    <subcellularLocation>
        <location evidence="1 14">Cell outer membrane</location>
        <topology evidence="1 14">Multi-pass membrane protein</topology>
    </subcellularLocation>
</comment>
<dbReference type="NCBIfam" id="TIGR01783">
    <property type="entry name" value="TonB-siderophor"/>
    <property type="match status" value="1"/>
</dbReference>
<dbReference type="InterPro" id="IPR010105">
    <property type="entry name" value="TonB_sidphr_rcpt"/>
</dbReference>
<evidence type="ECO:0000256" key="16">
    <source>
        <dbReference type="SAM" id="SignalP"/>
    </source>
</evidence>
<dbReference type="InterPro" id="IPR000531">
    <property type="entry name" value="Beta-barrel_TonB"/>
</dbReference>
<sequence>MNKRKTAAKGALLLWAGMAGHAMGAQETPQTLPAVTVSGADSGGDEDNVVAHKAVGATKTNTPLIETTQSVSVITQAQMASQGARNVPQALRYLAGAESEVSGADYRFDTIMLRGFAADEYLDGLRLPQVSYWSRPQWDPYLLERIEVVKGPSSVLYGQVNPGGLINLTSKKPTEEPVHEVYLTGGNHNQFGTGFDLSGPLDDQKQWLGRVAGTLFQTDTQVDHTRYKHYDIAPSLTWQPNDRTSLTLLAQLRRDPDSGFFNMLPVNGTLVSNPNGKISDHFYGGQPGTDSYERKQASVGYQFSHEFNDVWTFRQNLRYVSSTSDYQMVYPFGTATDAPAVHRSTMNINETLNSFTVDNQAEANVSTGAVGHKILMGVDYLHDSLHQNSGYGSTSDLNYLNPDYSAPVDLPDVTNRNQQTQSQTGFYLQDQAKWQRWVLNLGGRYDKANTVTHNLVAASRSEENDYATTGRAGLLYHFDSGFAPYVSYSTSFVPTSGTDYNGNAFKPTKGKQAEAGLKYQPNGLDALFTAAVYNLRQTNVATADPDHANFSVQTGEIRSKGIELEGKVNVTPSWLVTASYALTDPEVTKSNNGVEGNSPVGIARQSATLWSEYNLPGKFDGFTVGGGVRYVGTSYANTDNTMKVPAATVYDAMARYRLQQWQLALNVQNLTNKTYLASCQDNGCYYGLKRQYVATLSYQW</sequence>
<evidence type="ECO:0000256" key="6">
    <source>
        <dbReference type="ARBA" id="ARBA00022692"/>
    </source>
</evidence>